<dbReference type="GO" id="GO:0005743">
    <property type="term" value="C:mitochondrial inner membrane"/>
    <property type="evidence" value="ECO:0007669"/>
    <property type="project" value="UniProtKB-SubCell"/>
</dbReference>
<feature type="transmembrane region" description="Helical" evidence="18">
    <location>
        <begin position="261"/>
        <end position="282"/>
    </location>
</feature>
<evidence type="ECO:0000256" key="14">
    <source>
        <dbReference type="ARBA" id="ARBA00023075"/>
    </source>
</evidence>
<feature type="transmembrane region" description="Helical" evidence="18">
    <location>
        <begin position="168"/>
        <end position="185"/>
    </location>
</feature>
<keyword evidence="9 18" id="KW-0999">Mitochondrion inner membrane</keyword>
<evidence type="ECO:0000256" key="4">
    <source>
        <dbReference type="ARBA" id="ARBA00012944"/>
    </source>
</evidence>
<evidence type="ECO:0000259" key="19">
    <source>
        <dbReference type="Pfam" id="PF00361"/>
    </source>
</evidence>
<accession>A0A8T9ZWE4</accession>
<dbReference type="InterPro" id="IPR003917">
    <property type="entry name" value="NADH_UbQ_OxRdtase_chain2"/>
</dbReference>
<evidence type="ECO:0000256" key="15">
    <source>
        <dbReference type="ARBA" id="ARBA00023128"/>
    </source>
</evidence>
<keyword evidence="16 18" id="KW-0472">Membrane</keyword>
<keyword evidence="11 18" id="KW-0249">Electron transport</keyword>
<comment type="subcellular location">
    <subcellularLocation>
        <location evidence="2 18">Mitochondrion inner membrane</location>
        <topology evidence="2 18">Multi-pass membrane protein</topology>
    </subcellularLocation>
</comment>
<evidence type="ECO:0000256" key="5">
    <source>
        <dbReference type="ARBA" id="ARBA00021008"/>
    </source>
</evidence>
<evidence type="ECO:0000256" key="6">
    <source>
        <dbReference type="ARBA" id="ARBA00022448"/>
    </source>
</evidence>
<comment type="function">
    <text evidence="1">Core subunit of the mitochondrial membrane respiratory chain NADH dehydrogenase (Complex I) that is believed to belong to the minimal assembly required for catalysis. Complex I functions in the transfer of electrons from NADH to the respiratory chain. The immediate electron acceptor for the enzyme is believed to be ubiquinone.</text>
</comment>
<dbReference type="AlphaFoldDB" id="A0A8T9ZWE4"/>
<geneLocation type="mitochondrion" evidence="20"/>
<evidence type="ECO:0000256" key="1">
    <source>
        <dbReference type="ARBA" id="ARBA00003257"/>
    </source>
</evidence>
<feature type="transmembrane region" description="Helical" evidence="18">
    <location>
        <begin position="55"/>
        <end position="75"/>
    </location>
</feature>
<evidence type="ECO:0000256" key="2">
    <source>
        <dbReference type="ARBA" id="ARBA00004448"/>
    </source>
</evidence>
<reference evidence="20" key="1">
    <citation type="journal article" date="2022" name="Cladistics">
        <title>Diversification of the phytophagous lineages of true bugs (Insecta: Hemiptera: Heteroptera) shortly after that of the flowering plants.</title>
        <authorList>
            <person name="Ye F."/>
            <person name="Kment P."/>
            <person name="Redei D."/>
            <person name="Luo J.Y."/>
            <person name="Wang Y.H."/>
            <person name="Kuechler S.M."/>
            <person name="Zhang W.W."/>
            <person name="Chen P.P."/>
            <person name="Wu H.Y."/>
            <person name="Wu Y.Z."/>
            <person name="Sun X.Y."/>
            <person name="Ding L."/>
            <person name="Wang Y.R."/>
            <person name="Xie Q."/>
        </authorList>
    </citation>
    <scope>NUCLEOTIDE SEQUENCE</scope>
</reference>
<keyword evidence="14 18" id="KW-0830">Ubiquinone</keyword>
<protein>
    <recommendedName>
        <fullName evidence="5 18">NADH-ubiquinone oxidoreductase chain 2</fullName>
        <ecNumber evidence="4 18">7.1.1.2</ecNumber>
    </recommendedName>
</protein>
<feature type="transmembrane region" description="Helical" evidence="18">
    <location>
        <begin position="230"/>
        <end position="249"/>
    </location>
</feature>
<dbReference type="PANTHER" id="PTHR46552:SF1">
    <property type="entry name" value="NADH-UBIQUINONE OXIDOREDUCTASE CHAIN 2"/>
    <property type="match status" value="1"/>
</dbReference>
<feature type="transmembrane region" description="Helical" evidence="18">
    <location>
        <begin position="191"/>
        <end position="209"/>
    </location>
</feature>
<evidence type="ECO:0000313" key="20">
    <source>
        <dbReference type="EMBL" id="UPL65312.1"/>
    </source>
</evidence>
<evidence type="ECO:0000256" key="10">
    <source>
        <dbReference type="ARBA" id="ARBA00022967"/>
    </source>
</evidence>
<feature type="domain" description="NADH:quinone oxidoreductase/Mrp antiporter transmembrane" evidence="19">
    <location>
        <begin position="22"/>
        <end position="277"/>
    </location>
</feature>
<evidence type="ECO:0000256" key="9">
    <source>
        <dbReference type="ARBA" id="ARBA00022792"/>
    </source>
</evidence>
<evidence type="ECO:0000256" key="13">
    <source>
        <dbReference type="ARBA" id="ARBA00023027"/>
    </source>
</evidence>
<dbReference type="GO" id="GO:0006120">
    <property type="term" value="P:mitochondrial electron transport, NADH to ubiquinone"/>
    <property type="evidence" value="ECO:0007669"/>
    <property type="project" value="InterPro"/>
</dbReference>
<comment type="function">
    <text evidence="18">Core subunit of the mitochondrial membrane respiratory chain NADH dehydrogenase (Complex I) which catalyzes electron transfer from NADH through the respiratory chain, using ubiquinone as an electron acceptor. Essential for the catalytic activity and assembly of complex I.</text>
</comment>
<keyword evidence="12 18" id="KW-1133">Transmembrane helix</keyword>
<dbReference type="Pfam" id="PF00361">
    <property type="entry name" value="Proton_antipo_M"/>
    <property type="match status" value="1"/>
</dbReference>
<organism evidence="20">
    <name type="scientific">Opistholeptus burmanus</name>
    <dbReference type="NCBI Taxonomy" id="2813440"/>
    <lineage>
        <taxon>Eukaryota</taxon>
        <taxon>Metazoa</taxon>
        <taxon>Ecdysozoa</taxon>
        <taxon>Arthropoda</taxon>
        <taxon>Hexapoda</taxon>
        <taxon>Insecta</taxon>
        <taxon>Pterygota</taxon>
        <taxon>Neoptera</taxon>
        <taxon>Paraneoptera</taxon>
        <taxon>Hemiptera</taxon>
        <taxon>Heteroptera</taxon>
        <taxon>Panheteroptera</taxon>
        <taxon>Pentatomomorpha</taxon>
        <taxon>Lygaeoidea</taxon>
        <taxon>Pachygronthidae</taxon>
        <taxon>Pachygronthinae</taxon>
        <taxon>Teracriini</taxon>
        <taxon>Opistholeptus</taxon>
    </lineage>
</organism>
<evidence type="ECO:0000256" key="11">
    <source>
        <dbReference type="ARBA" id="ARBA00022982"/>
    </source>
</evidence>
<evidence type="ECO:0000256" key="18">
    <source>
        <dbReference type="RuleBase" id="RU003403"/>
    </source>
</evidence>
<comment type="similarity">
    <text evidence="3 18">Belongs to the complex I subunit 2 family.</text>
</comment>
<keyword evidence="10 18" id="KW-1278">Translocase</keyword>
<evidence type="ECO:0000256" key="3">
    <source>
        <dbReference type="ARBA" id="ARBA00007012"/>
    </source>
</evidence>
<dbReference type="PANTHER" id="PTHR46552">
    <property type="entry name" value="NADH-UBIQUINONE OXIDOREDUCTASE CHAIN 2"/>
    <property type="match status" value="1"/>
</dbReference>
<feature type="transmembrane region" description="Helical" evidence="18">
    <location>
        <begin position="5"/>
        <end position="20"/>
    </location>
</feature>
<sequence length="326" mass="38461">MNFSIILYSLMMIMSTLLVLSSKNWFSMWMGLEINLMSFIPLLSMMKNNKSSQAMVIYFLIQSISSVLLLFSIIMSKLFIEKTMIEIINLLMIISLMLKMGVAPLHFWLPEMMSKMGWKKCMILVTWQKLAPLFILSKMNNNLIYISIILSAIAGSIGGLNQTSLRKIMAYSSINHTGWMMAYMMVSPHWYKYWIFYTMMILMLFYYFHMFNMYFINQILIINLNVMEKYILMLMMLSLGGMPPFLGFIPKLMVLMNLFNLKLMFIMLTLLMFSLITLFYYMRIISSILLLNYSTIKWNKTLYLNKNILISVLSINLFTPLMYFIF</sequence>
<comment type="catalytic activity">
    <reaction evidence="17 18">
        <text>a ubiquinone + NADH + 5 H(+)(in) = a ubiquinol + NAD(+) + 4 H(+)(out)</text>
        <dbReference type="Rhea" id="RHEA:29091"/>
        <dbReference type="Rhea" id="RHEA-COMP:9565"/>
        <dbReference type="Rhea" id="RHEA-COMP:9566"/>
        <dbReference type="ChEBI" id="CHEBI:15378"/>
        <dbReference type="ChEBI" id="CHEBI:16389"/>
        <dbReference type="ChEBI" id="CHEBI:17976"/>
        <dbReference type="ChEBI" id="CHEBI:57540"/>
        <dbReference type="ChEBI" id="CHEBI:57945"/>
        <dbReference type="EC" id="7.1.1.2"/>
    </reaction>
</comment>
<evidence type="ECO:0000256" key="8">
    <source>
        <dbReference type="ARBA" id="ARBA00022692"/>
    </source>
</evidence>
<keyword evidence="15 18" id="KW-0496">Mitochondrion</keyword>
<proteinExistence type="inferred from homology"/>
<feature type="transmembrane region" description="Helical" evidence="18">
    <location>
        <begin position="87"/>
        <end position="109"/>
    </location>
</feature>
<keyword evidence="6" id="KW-0813">Transport</keyword>
<dbReference type="InterPro" id="IPR001750">
    <property type="entry name" value="ND/Mrp_TM"/>
</dbReference>
<dbReference type="EC" id="7.1.1.2" evidence="4 18"/>
<dbReference type="PRINTS" id="PR01436">
    <property type="entry name" value="NADHDHGNASE2"/>
</dbReference>
<dbReference type="GO" id="GO:0008137">
    <property type="term" value="F:NADH dehydrogenase (ubiquinone) activity"/>
    <property type="evidence" value="ECO:0007669"/>
    <property type="project" value="UniProtKB-EC"/>
</dbReference>
<keyword evidence="13 18" id="KW-0520">NAD</keyword>
<dbReference type="EMBL" id="MW619647">
    <property type="protein sequence ID" value="UPL65312.1"/>
    <property type="molecule type" value="Genomic_DNA"/>
</dbReference>
<dbReference type="InterPro" id="IPR050175">
    <property type="entry name" value="Complex_I_Subunit_2"/>
</dbReference>
<keyword evidence="8 18" id="KW-0812">Transmembrane</keyword>
<name>A0A8T9ZWE4_9HEMI</name>
<evidence type="ECO:0000256" key="16">
    <source>
        <dbReference type="ARBA" id="ARBA00023136"/>
    </source>
</evidence>
<feature type="transmembrane region" description="Helical" evidence="18">
    <location>
        <begin position="303"/>
        <end position="325"/>
    </location>
</feature>
<feature type="transmembrane region" description="Helical" evidence="18">
    <location>
        <begin position="143"/>
        <end position="161"/>
    </location>
</feature>
<keyword evidence="7 18" id="KW-0679">Respiratory chain</keyword>
<evidence type="ECO:0000256" key="7">
    <source>
        <dbReference type="ARBA" id="ARBA00022660"/>
    </source>
</evidence>
<evidence type="ECO:0000256" key="17">
    <source>
        <dbReference type="ARBA" id="ARBA00049551"/>
    </source>
</evidence>
<evidence type="ECO:0000256" key="12">
    <source>
        <dbReference type="ARBA" id="ARBA00022989"/>
    </source>
</evidence>